<organism evidence="4 5">
    <name type="scientific">Paraburkholderia dioscoreae</name>
    <dbReference type="NCBI Taxonomy" id="2604047"/>
    <lineage>
        <taxon>Bacteria</taxon>
        <taxon>Pseudomonadati</taxon>
        <taxon>Pseudomonadota</taxon>
        <taxon>Betaproteobacteria</taxon>
        <taxon>Burkholderiales</taxon>
        <taxon>Burkholderiaceae</taxon>
        <taxon>Paraburkholderia</taxon>
    </lineage>
</organism>
<sequence>MSTDTTPEIDSELETAGWVVPAGFRPVPSEDFLDTVGPVYMREDAGGSLCIASRMLERHRNQGGNVHGGMLATLADYAIGFNLLQIGPRPTRFGTVSLNIDFVSNGRIGEWLEATVAIDKAAGRVRFASCVIRGEGGRLVVRASGVFSASTSE</sequence>
<dbReference type="InterPro" id="IPR039298">
    <property type="entry name" value="ACOT13"/>
</dbReference>
<dbReference type="EMBL" id="LR699553">
    <property type="protein sequence ID" value="VVD27535.1"/>
    <property type="molecule type" value="Genomic_DNA"/>
</dbReference>
<dbReference type="CDD" id="cd03443">
    <property type="entry name" value="PaaI_thioesterase"/>
    <property type="match status" value="1"/>
</dbReference>
<protein>
    <submittedName>
        <fullName evidence="4">Putative enzyme</fullName>
        <ecNumber evidence="4">3.1.2.-</ecNumber>
    </submittedName>
</protein>
<feature type="domain" description="Thioesterase" evidence="3">
    <location>
        <begin position="63"/>
        <end position="140"/>
    </location>
</feature>
<dbReference type="RefSeq" id="WP_165185229.1">
    <property type="nucleotide sequence ID" value="NZ_LR699553.1"/>
</dbReference>
<dbReference type="GO" id="GO:0047617">
    <property type="term" value="F:fatty acyl-CoA hydrolase activity"/>
    <property type="evidence" value="ECO:0007669"/>
    <property type="project" value="InterPro"/>
</dbReference>
<accession>A0A5Q4ZBD2</accession>
<evidence type="ECO:0000256" key="1">
    <source>
        <dbReference type="ARBA" id="ARBA00008324"/>
    </source>
</evidence>
<dbReference type="KEGG" id="pdio:PDMSB3_1073"/>
<dbReference type="Proteomes" id="UP000325811">
    <property type="component" value="Chromosome I"/>
</dbReference>
<dbReference type="SUPFAM" id="SSF54637">
    <property type="entry name" value="Thioesterase/thiol ester dehydrase-isomerase"/>
    <property type="match status" value="1"/>
</dbReference>
<dbReference type="AlphaFoldDB" id="A0A5Q4ZBD2"/>
<dbReference type="InterPro" id="IPR006683">
    <property type="entry name" value="Thioestr_dom"/>
</dbReference>
<dbReference type="InterPro" id="IPR029069">
    <property type="entry name" value="HotDog_dom_sf"/>
</dbReference>
<dbReference type="Gene3D" id="3.10.129.10">
    <property type="entry name" value="Hotdog Thioesterase"/>
    <property type="match status" value="1"/>
</dbReference>
<name>A0A5Q4ZBD2_9BURK</name>
<dbReference type="Pfam" id="PF03061">
    <property type="entry name" value="4HBT"/>
    <property type="match status" value="1"/>
</dbReference>
<evidence type="ECO:0000313" key="4">
    <source>
        <dbReference type="EMBL" id="VVD27535.1"/>
    </source>
</evidence>
<comment type="similarity">
    <text evidence="1">Belongs to the thioesterase PaaI family.</text>
</comment>
<gene>
    <name evidence="4" type="ORF">PDMSB3_1073</name>
</gene>
<reference evidence="4 5" key="1">
    <citation type="submission" date="2019-08" db="EMBL/GenBank/DDBJ databases">
        <authorList>
            <person name="Herpell B J."/>
        </authorList>
    </citation>
    <scope>NUCLEOTIDE SEQUENCE [LARGE SCALE GENOMIC DNA]</scope>
    <source>
        <strain evidence="5">Msb3</strain>
    </source>
</reference>
<evidence type="ECO:0000313" key="5">
    <source>
        <dbReference type="Proteomes" id="UP000325811"/>
    </source>
</evidence>
<keyword evidence="2 4" id="KW-0378">Hydrolase</keyword>
<proteinExistence type="inferred from homology"/>
<dbReference type="EC" id="3.1.2.-" evidence="4"/>
<evidence type="ECO:0000259" key="3">
    <source>
        <dbReference type="Pfam" id="PF03061"/>
    </source>
</evidence>
<keyword evidence="5" id="KW-1185">Reference proteome</keyword>
<evidence type="ECO:0000256" key="2">
    <source>
        <dbReference type="ARBA" id="ARBA00022801"/>
    </source>
</evidence>
<dbReference type="PANTHER" id="PTHR21660:SF1">
    <property type="entry name" value="ACYL-COENZYME A THIOESTERASE 13"/>
    <property type="match status" value="1"/>
</dbReference>
<dbReference type="PANTHER" id="PTHR21660">
    <property type="entry name" value="THIOESTERASE SUPERFAMILY MEMBER-RELATED"/>
    <property type="match status" value="1"/>
</dbReference>